<name>A0A167FX15_9ASCO</name>
<reference evidence="7 8" key="1">
    <citation type="submission" date="2016-02" db="EMBL/GenBank/DDBJ databases">
        <title>Complete genome sequence and transcriptome regulation of the pentose utilising yeast Sugiyamaella lignohabitans.</title>
        <authorList>
            <person name="Bellasio M."/>
            <person name="Peymann A."/>
            <person name="Valli M."/>
            <person name="Sipitzky M."/>
            <person name="Graf A."/>
            <person name="Sauer M."/>
            <person name="Marx H."/>
            <person name="Mattanovich D."/>
        </authorList>
    </citation>
    <scope>NUCLEOTIDE SEQUENCE [LARGE SCALE GENOMIC DNA]</scope>
    <source>
        <strain evidence="7 8">CBS 10342</strain>
    </source>
</reference>
<gene>
    <name evidence="7" type="primary">SUR2</name>
    <name evidence="7" type="ORF">AWJ20_3453</name>
</gene>
<dbReference type="PANTHER" id="PTHR11863">
    <property type="entry name" value="STEROL DESATURASE"/>
    <property type="match status" value="1"/>
</dbReference>
<dbReference type="InterPro" id="IPR006694">
    <property type="entry name" value="Fatty_acid_hydroxylase"/>
</dbReference>
<dbReference type="OrthoDB" id="408954at2759"/>
<dbReference type="GeneID" id="30035477"/>
<dbReference type="RefSeq" id="XP_018738286.1">
    <property type="nucleotide sequence ID" value="XM_018880470.1"/>
</dbReference>
<evidence type="ECO:0000256" key="3">
    <source>
        <dbReference type="ARBA" id="ARBA00022989"/>
    </source>
</evidence>
<accession>A0A167FX15</accession>
<organism evidence="7 8">
    <name type="scientific">Sugiyamaella lignohabitans</name>
    <dbReference type="NCBI Taxonomy" id="796027"/>
    <lineage>
        <taxon>Eukaryota</taxon>
        <taxon>Fungi</taxon>
        <taxon>Dikarya</taxon>
        <taxon>Ascomycota</taxon>
        <taxon>Saccharomycotina</taxon>
        <taxon>Dipodascomycetes</taxon>
        <taxon>Dipodascales</taxon>
        <taxon>Trichomonascaceae</taxon>
        <taxon>Sugiyamaella</taxon>
    </lineage>
</organism>
<evidence type="ECO:0000256" key="1">
    <source>
        <dbReference type="ARBA" id="ARBA00004370"/>
    </source>
</evidence>
<keyword evidence="8" id="KW-1185">Reference proteome</keyword>
<sequence length="304" mass="35856">MNKTSTPPEIALRPQLDLFPGFISDQTLALLAPIIAYWTFSTFFYLLDEMDLFAKYRIHPPAEVASRNKCSKLEVFRAVVLQHILQTATGLLLNKFEPAQMTGHESYELWKISMRLNVSPAVAQAIYYLIMPAFRLFMGFFILDTWQYMLHRAMHMNKFLYKHFHSVHHRLYVPYAFGALYNSLVEGFLLDTVGAGLGYLLTGMSTRESIVFYTFSTLKTVDDHCGYDLPWDPLQILFPNKSVYHDIHHQSFGIKTNFSQPFFIHWDEIFNTKYKDTNNYIQEQKRQRKQRYEEYLKKEHKKTK</sequence>
<dbReference type="Pfam" id="PF04116">
    <property type="entry name" value="FA_hydroxylase"/>
    <property type="match status" value="1"/>
</dbReference>
<proteinExistence type="predicted"/>
<dbReference type="AlphaFoldDB" id="A0A167FX15"/>
<dbReference type="GO" id="GO:0051999">
    <property type="term" value="P:mannosyl-inositol phosphorylceramide biosynthetic process"/>
    <property type="evidence" value="ECO:0007669"/>
    <property type="project" value="EnsemblFungi"/>
</dbReference>
<dbReference type="GO" id="GO:0042284">
    <property type="term" value="F:sphingolipid delta-4 desaturase activity"/>
    <property type="evidence" value="ECO:0007669"/>
    <property type="project" value="EnsemblFungi"/>
</dbReference>
<feature type="transmembrane region" description="Helical" evidence="5">
    <location>
        <begin position="28"/>
        <end position="47"/>
    </location>
</feature>
<feature type="domain" description="Fatty acid hydroxylase" evidence="6">
    <location>
        <begin position="137"/>
        <end position="272"/>
    </location>
</feature>
<comment type="subcellular location">
    <subcellularLocation>
        <location evidence="1">Membrane</location>
    </subcellularLocation>
</comment>
<keyword evidence="2 5" id="KW-0812">Transmembrane</keyword>
<evidence type="ECO:0000313" key="7">
    <source>
        <dbReference type="EMBL" id="ANB15809.1"/>
    </source>
</evidence>
<dbReference type="EMBL" id="CP014503">
    <property type="protein sequence ID" value="ANB15809.1"/>
    <property type="molecule type" value="Genomic_DNA"/>
</dbReference>
<evidence type="ECO:0000256" key="2">
    <source>
        <dbReference type="ARBA" id="ARBA00022692"/>
    </source>
</evidence>
<evidence type="ECO:0000256" key="5">
    <source>
        <dbReference type="SAM" id="Phobius"/>
    </source>
</evidence>
<evidence type="ECO:0000256" key="4">
    <source>
        <dbReference type="ARBA" id="ARBA00023136"/>
    </source>
</evidence>
<feature type="transmembrane region" description="Helical" evidence="5">
    <location>
        <begin position="125"/>
        <end position="146"/>
    </location>
</feature>
<keyword evidence="3 5" id="KW-1133">Transmembrane helix</keyword>
<evidence type="ECO:0000313" key="8">
    <source>
        <dbReference type="Proteomes" id="UP000189580"/>
    </source>
</evidence>
<dbReference type="InterPro" id="IPR050307">
    <property type="entry name" value="Sterol_Desaturase_Related"/>
</dbReference>
<protein>
    <submittedName>
        <fullName evidence="7">Sphingosine hydroxylase</fullName>
    </submittedName>
</protein>
<evidence type="ECO:0000259" key="6">
    <source>
        <dbReference type="Pfam" id="PF04116"/>
    </source>
</evidence>
<dbReference type="GO" id="GO:0016020">
    <property type="term" value="C:membrane"/>
    <property type="evidence" value="ECO:0007669"/>
    <property type="project" value="UniProtKB-SubCell"/>
</dbReference>
<dbReference type="GO" id="GO:0102772">
    <property type="term" value="F:sphingolipid C4-monooxygenase activity"/>
    <property type="evidence" value="ECO:0007669"/>
    <property type="project" value="EnsemblFungi"/>
</dbReference>
<dbReference type="Proteomes" id="UP000189580">
    <property type="component" value="Chromosome b"/>
</dbReference>
<keyword evidence="4 5" id="KW-0472">Membrane</keyword>
<dbReference type="GO" id="GO:0005506">
    <property type="term" value="F:iron ion binding"/>
    <property type="evidence" value="ECO:0007669"/>
    <property type="project" value="InterPro"/>
</dbReference>
<dbReference type="KEGG" id="slb:AWJ20_3453"/>